<dbReference type="Proteomes" id="UP001642360">
    <property type="component" value="Unassembled WGS sequence"/>
</dbReference>
<accession>A0ABC8SEW7</accession>
<keyword evidence="7" id="KW-0961">Cell wall biogenesis/degradation</keyword>
<evidence type="ECO:0008006" key="14">
    <source>
        <dbReference type="Google" id="ProtNLM"/>
    </source>
</evidence>
<dbReference type="GO" id="GO:0016798">
    <property type="term" value="F:hydrolase activity, acting on glycosyl bonds"/>
    <property type="evidence" value="ECO:0007669"/>
    <property type="project" value="UniProtKB-KW"/>
</dbReference>
<reference evidence="12 13" key="1">
    <citation type="submission" date="2024-02" db="EMBL/GenBank/DDBJ databases">
        <authorList>
            <person name="Vignale AGUSTIN F."/>
            <person name="Sosa J E."/>
            <person name="Modenutti C."/>
        </authorList>
    </citation>
    <scope>NUCLEOTIDE SEQUENCE [LARGE SCALE GENOMIC DNA]</scope>
</reference>
<keyword evidence="3" id="KW-0134">Cell wall</keyword>
<keyword evidence="5 9" id="KW-0378">Hydrolase</keyword>
<keyword evidence="4" id="KW-0964">Secreted</keyword>
<gene>
    <name evidence="12" type="ORF">ILEXP_LOCUS24085</name>
</gene>
<evidence type="ECO:0000256" key="2">
    <source>
        <dbReference type="ARBA" id="ARBA00008834"/>
    </source>
</evidence>
<comment type="similarity">
    <text evidence="2 9">Belongs to the glycosyl hydrolase 28 family.</text>
</comment>
<dbReference type="InterPro" id="IPR000743">
    <property type="entry name" value="Glyco_hydro_28"/>
</dbReference>
<keyword evidence="11" id="KW-0732">Signal</keyword>
<protein>
    <recommendedName>
        <fullName evidence="14">Polygalacturonase</fullName>
    </recommendedName>
</protein>
<dbReference type="AlphaFoldDB" id="A0ABC8SEW7"/>
<dbReference type="InterPro" id="IPR011050">
    <property type="entry name" value="Pectin_lyase_fold/virulence"/>
</dbReference>
<dbReference type="GO" id="GO:0071555">
    <property type="term" value="P:cell wall organization"/>
    <property type="evidence" value="ECO:0007669"/>
    <property type="project" value="UniProtKB-KW"/>
</dbReference>
<evidence type="ECO:0000256" key="6">
    <source>
        <dbReference type="ARBA" id="ARBA00023295"/>
    </source>
</evidence>
<proteinExistence type="inferred from homology"/>
<feature type="active site" evidence="8">
    <location>
        <position position="216"/>
    </location>
</feature>
<comment type="subcellular location">
    <subcellularLocation>
        <location evidence="1">Secreted</location>
        <location evidence="1">Cell wall</location>
    </subcellularLocation>
</comment>
<evidence type="ECO:0000256" key="5">
    <source>
        <dbReference type="ARBA" id="ARBA00022801"/>
    </source>
</evidence>
<feature type="signal peptide" evidence="11">
    <location>
        <begin position="1"/>
        <end position="21"/>
    </location>
</feature>
<dbReference type="PROSITE" id="PS00502">
    <property type="entry name" value="POLYGALACTURONASE"/>
    <property type="match status" value="1"/>
</dbReference>
<evidence type="ECO:0000313" key="12">
    <source>
        <dbReference type="EMBL" id="CAK9155675.1"/>
    </source>
</evidence>
<keyword evidence="6 9" id="KW-0326">Glycosidase</keyword>
<evidence type="ECO:0000256" key="8">
    <source>
        <dbReference type="PROSITE-ProRule" id="PRU10052"/>
    </source>
</evidence>
<evidence type="ECO:0000256" key="3">
    <source>
        <dbReference type="ARBA" id="ARBA00022512"/>
    </source>
</evidence>
<dbReference type="Pfam" id="PF00295">
    <property type="entry name" value="Glyco_hydro_28"/>
    <property type="match status" value="1"/>
</dbReference>
<evidence type="ECO:0000313" key="13">
    <source>
        <dbReference type="Proteomes" id="UP001642360"/>
    </source>
</evidence>
<dbReference type="EMBL" id="CAUOFW020002725">
    <property type="protein sequence ID" value="CAK9155675.1"/>
    <property type="molecule type" value="Genomic_DNA"/>
</dbReference>
<name>A0ABC8SEW7_9AQUA</name>
<evidence type="ECO:0000256" key="1">
    <source>
        <dbReference type="ARBA" id="ARBA00004191"/>
    </source>
</evidence>
<dbReference type="PANTHER" id="PTHR31375">
    <property type="match status" value="1"/>
</dbReference>
<evidence type="ECO:0000256" key="10">
    <source>
        <dbReference type="SAM" id="MobiDB-lite"/>
    </source>
</evidence>
<comment type="caution">
    <text evidence="12">The sequence shown here is derived from an EMBL/GenBank/DDBJ whole genome shotgun (WGS) entry which is preliminary data.</text>
</comment>
<dbReference type="SUPFAM" id="SSF51126">
    <property type="entry name" value="Pectin lyase-like"/>
    <property type="match status" value="1"/>
</dbReference>
<keyword evidence="13" id="KW-1185">Reference proteome</keyword>
<dbReference type="Gene3D" id="2.160.20.10">
    <property type="entry name" value="Single-stranded right-handed beta-helix, Pectin lyase-like"/>
    <property type="match status" value="1"/>
</dbReference>
<sequence length="329" mass="35970">MEVRVLCFFLLILPCFVKTESNSPIYNVMDYGAHGDGHTDDTKAFMKAWEAACSSSSSSSPTMHVPSEMTFMIQPLYFRGECDPKQIDVEINGNIIAPKDPSDWTCHDGCREWIHFEHVDGLRVYGSGTINGQGQKWWDLNALKISNSNNVYLTSLTFKDNPRVHVDLQSSKSVFISNLSIDAPEDSPNTDGDDCISMVDGSSNIQISNIACGPGHGISVGSLGKHGAEDKVEDIHVSDVVFTGTTNGARIKTWQNTAVQVSNVIFREFLGTSKKETAVMLDCSEAAPCTDITLDNIYLRTTHGHNAKSVNNNAHGRTQGLVVPEIPLS</sequence>
<evidence type="ECO:0000256" key="7">
    <source>
        <dbReference type="ARBA" id="ARBA00023316"/>
    </source>
</evidence>
<dbReference type="InterPro" id="IPR012334">
    <property type="entry name" value="Pectin_lyas_fold"/>
</dbReference>
<evidence type="ECO:0000256" key="11">
    <source>
        <dbReference type="SAM" id="SignalP"/>
    </source>
</evidence>
<feature type="chain" id="PRO_5044835812" description="Polygalacturonase" evidence="11">
    <location>
        <begin position="22"/>
        <end position="329"/>
    </location>
</feature>
<evidence type="ECO:0000256" key="4">
    <source>
        <dbReference type="ARBA" id="ARBA00022525"/>
    </source>
</evidence>
<organism evidence="12 13">
    <name type="scientific">Ilex paraguariensis</name>
    <name type="common">yerba mate</name>
    <dbReference type="NCBI Taxonomy" id="185542"/>
    <lineage>
        <taxon>Eukaryota</taxon>
        <taxon>Viridiplantae</taxon>
        <taxon>Streptophyta</taxon>
        <taxon>Embryophyta</taxon>
        <taxon>Tracheophyta</taxon>
        <taxon>Spermatophyta</taxon>
        <taxon>Magnoliopsida</taxon>
        <taxon>eudicotyledons</taxon>
        <taxon>Gunneridae</taxon>
        <taxon>Pentapetalae</taxon>
        <taxon>asterids</taxon>
        <taxon>campanulids</taxon>
        <taxon>Aquifoliales</taxon>
        <taxon>Aquifoliaceae</taxon>
        <taxon>Ilex</taxon>
    </lineage>
</organism>
<feature type="region of interest" description="Disordered" evidence="10">
    <location>
        <begin position="309"/>
        <end position="329"/>
    </location>
</feature>
<evidence type="ECO:0000256" key="9">
    <source>
        <dbReference type="RuleBase" id="RU361169"/>
    </source>
</evidence>